<proteinExistence type="inferred from homology"/>
<name>A0A328C4Q7_9DELT</name>
<evidence type="ECO:0000256" key="2">
    <source>
        <dbReference type="ARBA" id="ARBA00022630"/>
    </source>
</evidence>
<dbReference type="OrthoDB" id="9770286at2"/>
<protein>
    <submittedName>
        <fullName evidence="6">Electron transfer flavoprotein subunit alpha</fullName>
    </submittedName>
</protein>
<evidence type="ECO:0000313" key="6">
    <source>
        <dbReference type="EMBL" id="RAL22239.1"/>
    </source>
</evidence>
<dbReference type="InterPro" id="IPR029035">
    <property type="entry name" value="DHS-like_NAD/FAD-binding_dom"/>
</dbReference>
<dbReference type="AlphaFoldDB" id="A0A328C4Q7"/>
<dbReference type="Gene3D" id="3.40.50.1220">
    <property type="entry name" value="TPP-binding domain"/>
    <property type="match status" value="1"/>
</dbReference>
<dbReference type="PIRSF" id="PIRSF000089">
    <property type="entry name" value="Electra_flavoP_a"/>
    <property type="match status" value="1"/>
</dbReference>
<gene>
    <name evidence="6" type="ORF">DL240_10320</name>
</gene>
<evidence type="ECO:0000256" key="3">
    <source>
        <dbReference type="ARBA" id="ARBA00022827"/>
    </source>
</evidence>
<accession>A0A328C4Q7</accession>
<keyword evidence="3 4" id="KW-0274">FAD</keyword>
<dbReference type="SMART" id="SM00893">
    <property type="entry name" value="ETF"/>
    <property type="match status" value="1"/>
</dbReference>
<feature type="binding site" evidence="4">
    <location>
        <begin position="249"/>
        <end position="253"/>
    </location>
    <ligand>
        <name>FAD</name>
        <dbReference type="ChEBI" id="CHEBI:57692"/>
    </ligand>
</feature>
<dbReference type="InterPro" id="IPR014730">
    <property type="entry name" value="ETF_a/b_N"/>
</dbReference>
<dbReference type="InterPro" id="IPR033947">
    <property type="entry name" value="ETF_alpha_N"/>
</dbReference>
<dbReference type="SUPFAM" id="SSF52467">
    <property type="entry name" value="DHS-like NAD/FAD-binding domain"/>
    <property type="match status" value="1"/>
</dbReference>
<feature type="domain" description="Electron transfer flavoprotein alpha/beta-subunit N-terminal" evidence="5">
    <location>
        <begin position="4"/>
        <end position="190"/>
    </location>
</feature>
<dbReference type="GO" id="GO:0050660">
    <property type="term" value="F:flavin adenine dinucleotide binding"/>
    <property type="evidence" value="ECO:0007669"/>
    <property type="project" value="InterPro"/>
</dbReference>
<dbReference type="PANTHER" id="PTHR43153:SF1">
    <property type="entry name" value="ELECTRON TRANSFER FLAVOPROTEIN SUBUNIT ALPHA, MITOCHONDRIAL"/>
    <property type="match status" value="1"/>
</dbReference>
<dbReference type="FunFam" id="3.40.50.1220:FF:000001">
    <property type="entry name" value="Electron transfer flavoprotein, alpha subunit"/>
    <property type="match status" value="1"/>
</dbReference>
<sequence length="321" mass="33047">MANVLVVAEHLDGKLRKVTLPTITFAQQTAALTGGEVHVLVLGNGTDAVAAEVAKYGVSKVHFANSPVFENYLAETYAPAIVKAAQAIGATVVAAPSSTTGKDVLPRVAAKLDAGMVSDAIAVFDDGGIKFRRPLWAGNVLTTVEVVTPVKVITVRTTDFEAPAEGDAAAVEAFDAGLAAPDNAEFVSFDQVKSERPELTDAAVVVAGGRGLKSGENFQMIMNLADTLGGAVGASRAAVDSGYAPNDWQIGQTGKVVAPDLYFAVAISGAIQHLAGMKGSKTIVAINKDADAPIFQVADFGLVGDAFEIVPALTEKLKGIV</sequence>
<dbReference type="Gene3D" id="3.40.50.620">
    <property type="entry name" value="HUPs"/>
    <property type="match status" value="1"/>
</dbReference>
<reference evidence="6 7" key="1">
    <citation type="submission" date="2018-05" db="EMBL/GenBank/DDBJ databases">
        <title>Lujinxingia marina gen. nov. sp. nov., a new facultative anaerobic member of the class Deltaproteobacteria, and proposal of Lujinxingaceae fam. nov.</title>
        <authorList>
            <person name="Li C.-M."/>
        </authorList>
    </citation>
    <scope>NUCLEOTIDE SEQUENCE [LARGE SCALE GENOMIC DNA]</scope>
    <source>
        <strain evidence="6 7">B210</strain>
    </source>
</reference>
<dbReference type="SUPFAM" id="SSF52402">
    <property type="entry name" value="Adenine nucleotide alpha hydrolases-like"/>
    <property type="match status" value="1"/>
</dbReference>
<feature type="binding site" evidence="4">
    <location>
        <position position="210"/>
    </location>
    <ligand>
        <name>FAD</name>
        <dbReference type="ChEBI" id="CHEBI:57692"/>
    </ligand>
</feature>
<dbReference type="RefSeq" id="WP_111729810.1">
    <property type="nucleotide sequence ID" value="NZ_QHKO01000004.1"/>
</dbReference>
<dbReference type="Pfam" id="PF00766">
    <property type="entry name" value="ETF_alpha"/>
    <property type="match status" value="1"/>
</dbReference>
<evidence type="ECO:0000259" key="5">
    <source>
        <dbReference type="SMART" id="SM00893"/>
    </source>
</evidence>
<evidence type="ECO:0000256" key="4">
    <source>
        <dbReference type="PIRSR" id="PIRSR000089-1"/>
    </source>
</evidence>
<feature type="binding site" evidence="4">
    <location>
        <position position="287"/>
    </location>
    <ligand>
        <name>FAD</name>
        <dbReference type="ChEBI" id="CHEBI:57692"/>
    </ligand>
</feature>
<evidence type="ECO:0000313" key="7">
    <source>
        <dbReference type="Proteomes" id="UP000249169"/>
    </source>
</evidence>
<dbReference type="CDD" id="cd01715">
    <property type="entry name" value="ETF_alpha"/>
    <property type="match status" value="1"/>
</dbReference>
<comment type="caution">
    <text evidence="6">The sequence shown here is derived from an EMBL/GenBank/DDBJ whole genome shotgun (WGS) entry which is preliminary data.</text>
</comment>
<dbReference type="Proteomes" id="UP000249169">
    <property type="component" value="Unassembled WGS sequence"/>
</dbReference>
<comment type="similarity">
    <text evidence="1">Belongs to the ETF alpha-subunit/FixB family.</text>
</comment>
<feature type="binding site" evidence="4">
    <location>
        <begin position="235"/>
        <end position="236"/>
    </location>
    <ligand>
        <name>FAD</name>
        <dbReference type="ChEBI" id="CHEBI:57692"/>
    </ligand>
</feature>
<comment type="cofactor">
    <cofactor evidence="4">
        <name>FAD</name>
        <dbReference type="ChEBI" id="CHEBI:57692"/>
    </cofactor>
    <text evidence="4">Binds 1 FAD per dimer.</text>
</comment>
<organism evidence="6 7">
    <name type="scientific">Lujinxingia litoralis</name>
    <dbReference type="NCBI Taxonomy" id="2211119"/>
    <lineage>
        <taxon>Bacteria</taxon>
        <taxon>Deltaproteobacteria</taxon>
        <taxon>Bradymonadales</taxon>
        <taxon>Lujinxingiaceae</taxon>
        <taxon>Lujinxingia</taxon>
    </lineage>
</organism>
<keyword evidence="2" id="KW-0285">Flavoprotein</keyword>
<keyword evidence="7" id="KW-1185">Reference proteome</keyword>
<dbReference type="GO" id="GO:0033539">
    <property type="term" value="P:fatty acid beta-oxidation using acyl-CoA dehydrogenase"/>
    <property type="evidence" value="ECO:0007669"/>
    <property type="project" value="TreeGrafter"/>
</dbReference>
<dbReference type="GO" id="GO:0009055">
    <property type="term" value="F:electron transfer activity"/>
    <property type="evidence" value="ECO:0007669"/>
    <property type="project" value="InterPro"/>
</dbReference>
<evidence type="ECO:0000256" key="1">
    <source>
        <dbReference type="ARBA" id="ARBA00005817"/>
    </source>
</evidence>
<dbReference type="PANTHER" id="PTHR43153">
    <property type="entry name" value="ELECTRON TRANSFER FLAVOPROTEIN ALPHA"/>
    <property type="match status" value="1"/>
</dbReference>
<dbReference type="InterPro" id="IPR014731">
    <property type="entry name" value="ETF_asu_C"/>
</dbReference>
<dbReference type="Pfam" id="PF01012">
    <property type="entry name" value="ETF"/>
    <property type="match status" value="1"/>
</dbReference>
<dbReference type="InterPro" id="IPR014729">
    <property type="entry name" value="Rossmann-like_a/b/a_fold"/>
</dbReference>
<dbReference type="InterPro" id="IPR001308">
    <property type="entry name" value="ETF_a/FixB"/>
</dbReference>
<dbReference type="EMBL" id="QHKO01000004">
    <property type="protein sequence ID" value="RAL22239.1"/>
    <property type="molecule type" value="Genomic_DNA"/>
</dbReference>